<reference evidence="1 2" key="1">
    <citation type="submission" date="2023-07" db="EMBL/GenBank/DDBJ databases">
        <title>Genomic Encyclopedia of Type Strains, Phase IV (KMG-IV): sequencing the most valuable type-strain genomes for metagenomic binning, comparative biology and taxonomic classification.</title>
        <authorList>
            <person name="Goeker M."/>
        </authorList>
    </citation>
    <scope>NUCLEOTIDE SEQUENCE [LARGE SCALE GENOMIC DNA]</scope>
    <source>
        <strain evidence="1 2">DSM 2457</strain>
    </source>
</reference>
<evidence type="ECO:0000313" key="1">
    <source>
        <dbReference type="EMBL" id="MDQ0304911.1"/>
    </source>
</evidence>
<name>A0ABU0BGJ4_9HYPH</name>
<dbReference type="EMBL" id="JAUSUI010000010">
    <property type="protein sequence ID" value="MDQ0304911.1"/>
    <property type="molecule type" value="Genomic_DNA"/>
</dbReference>
<keyword evidence="2" id="KW-1185">Reference proteome</keyword>
<organism evidence="1 2">
    <name type="scientific">Ancylobacter polymorphus</name>
    <dbReference type="NCBI Taxonomy" id="223390"/>
    <lineage>
        <taxon>Bacteria</taxon>
        <taxon>Pseudomonadati</taxon>
        <taxon>Pseudomonadota</taxon>
        <taxon>Alphaproteobacteria</taxon>
        <taxon>Hyphomicrobiales</taxon>
        <taxon>Xanthobacteraceae</taxon>
        <taxon>Ancylobacter</taxon>
    </lineage>
</organism>
<evidence type="ECO:0000313" key="2">
    <source>
        <dbReference type="Proteomes" id="UP001224682"/>
    </source>
</evidence>
<dbReference type="Proteomes" id="UP001224682">
    <property type="component" value="Unassembled WGS sequence"/>
</dbReference>
<gene>
    <name evidence="1" type="ORF">J2S75_003961</name>
</gene>
<comment type="caution">
    <text evidence="1">The sequence shown here is derived from an EMBL/GenBank/DDBJ whole genome shotgun (WGS) entry which is preliminary data.</text>
</comment>
<sequence length="92" mass="10052">MPLGCKRRKLRTIALKESARLGGLAATEEAVARLQLRDEGRHPPRDLTIDPVELTLDLTARLLHAGEFSEAIGPRGHVTTLPLQPMKLDGPP</sequence>
<protein>
    <submittedName>
        <fullName evidence="1">Uncharacterized protein</fullName>
    </submittedName>
</protein>
<dbReference type="RefSeq" id="WP_307022481.1">
    <property type="nucleotide sequence ID" value="NZ_JAUSUI010000010.1"/>
</dbReference>
<accession>A0ABU0BGJ4</accession>
<proteinExistence type="predicted"/>